<evidence type="ECO:0000313" key="2">
    <source>
        <dbReference type="Proteomes" id="UP000078428"/>
    </source>
</evidence>
<name>A0A178MPN7_9PROT</name>
<sequence length="330" mass="36744">MWFNILTHNHHDMETIESLAPVLDHLRRTLSLCGHEVSVVHDQVYPDAINLYLEHFPKGAGFAERFRALRRQHGVKIGVIATELMIGGAIPYGRFGITHPDPSYIPDRVAGFNAVAQEVDFLWCLLERTAKEYRNRAAVTEFFPLGYVGSEGVLEARRSPRDLPAVFFGKLTPHRGRTLHSIIAAGVKVVAVGHGFPMGWQSSSLTTSLQDRACIGLNLTFHSAEDSKGKVDPRFASCLRIVDMLSRGTLVVSEEIPFDNPYRPFMVNASVEDLPEVCRSIITEGNWGELAAENSARFRTEMDVRALCGPVIERTLAALDRPAAAKRKKR</sequence>
<gene>
    <name evidence="1" type="ORF">A6A04_17780</name>
</gene>
<dbReference type="Proteomes" id="UP000078428">
    <property type="component" value="Unassembled WGS sequence"/>
</dbReference>
<proteinExistence type="predicted"/>
<comment type="caution">
    <text evidence="1">The sequence shown here is derived from an EMBL/GenBank/DDBJ whole genome shotgun (WGS) entry which is preliminary data.</text>
</comment>
<reference evidence="1 2" key="1">
    <citation type="submission" date="2016-04" db="EMBL/GenBank/DDBJ databases">
        <title>Draft genome sequence of freshwater magnetotactic bacteria Magnetospirillum marisnigri SP-1 and Magnetospirillum moscoviense BB-1.</title>
        <authorList>
            <person name="Koziaeva V."/>
            <person name="Dziuba M.V."/>
            <person name="Ivanov T.M."/>
            <person name="Kuznetsov B."/>
            <person name="Grouzdev D.S."/>
        </authorList>
    </citation>
    <scope>NUCLEOTIDE SEQUENCE [LARGE SCALE GENOMIC DNA]</scope>
    <source>
        <strain evidence="1 2">SP-1</strain>
    </source>
</reference>
<protein>
    <recommendedName>
        <fullName evidence="3">Glycosyltransferase</fullName>
    </recommendedName>
</protein>
<accession>A0A178MPN7</accession>
<organism evidence="1 2">
    <name type="scientific">Paramagnetospirillum marisnigri</name>
    <dbReference type="NCBI Taxonomy" id="1285242"/>
    <lineage>
        <taxon>Bacteria</taxon>
        <taxon>Pseudomonadati</taxon>
        <taxon>Pseudomonadota</taxon>
        <taxon>Alphaproteobacteria</taxon>
        <taxon>Rhodospirillales</taxon>
        <taxon>Magnetospirillaceae</taxon>
        <taxon>Paramagnetospirillum</taxon>
    </lineage>
</organism>
<keyword evidence="2" id="KW-1185">Reference proteome</keyword>
<dbReference type="EMBL" id="LWQT01000051">
    <property type="protein sequence ID" value="OAN50676.1"/>
    <property type="molecule type" value="Genomic_DNA"/>
</dbReference>
<dbReference type="AlphaFoldDB" id="A0A178MPN7"/>
<dbReference type="RefSeq" id="WP_068492159.1">
    <property type="nucleotide sequence ID" value="NZ_LWQT01000051.1"/>
</dbReference>
<evidence type="ECO:0000313" key="1">
    <source>
        <dbReference type="EMBL" id="OAN50676.1"/>
    </source>
</evidence>
<evidence type="ECO:0008006" key="3">
    <source>
        <dbReference type="Google" id="ProtNLM"/>
    </source>
</evidence>